<dbReference type="NCBIfam" id="TIGR00657">
    <property type="entry name" value="asp_kinases"/>
    <property type="match status" value="1"/>
</dbReference>
<dbReference type="InterPro" id="IPR002912">
    <property type="entry name" value="ACT_dom"/>
</dbReference>
<dbReference type="NCBIfam" id="TIGR00656">
    <property type="entry name" value="asp_kin_monofn"/>
    <property type="match status" value="1"/>
</dbReference>
<dbReference type="PANTHER" id="PTHR21499:SF3">
    <property type="entry name" value="ASPARTOKINASE"/>
    <property type="match status" value="1"/>
</dbReference>
<organism evidence="15 16">
    <name type="scientific">Nannocystis radixulma</name>
    <dbReference type="NCBI Taxonomy" id="2995305"/>
    <lineage>
        <taxon>Bacteria</taxon>
        <taxon>Pseudomonadati</taxon>
        <taxon>Myxococcota</taxon>
        <taxon>Polyangia</taxon>
        <taxon>Nannocystales</taxon>
        <taxon>Nannocystaceae</taxon>
        <taxon>Nannocystis</taxon>
    </lineage>
</organism>
<comment type="catalytic activity">
    <reaction evidence="11 12">
        <text>L-aspartate + ATP = 4-phospho-L-aspartate + ADP</text>
        <dbReference type="Rhea" id="RHEA:23776"/>
        <dbReference type="ChEBI" id="CHEBI:29991"/>
        <dbReference type="ChEBI" id="CHEBI:30616"/>
        <dbReference type="ChEBI" id="CHEBI:57535"/>
        <dbReference type="ChEBI" id="CHEBI:456216"/>
        <dbReference type="EC" id="2.7.2.4"/>
    </reaction>
</comment>
<dbReference type="Gene3D" id="3.30.2130.10">
    <property type="entry name" value="VC0802-like"/>
    <property type="match status" value="1"/>
</dbReference>
<dbReference type="CDD" id="cd04936">
    <property type="entry name" value="ACT_AKii-LysC-BS-like_2"/>
    <property type="match status" value="1"/>
</dbReference>
<keyword evidence="8 12" id="KW-0418">Kinase</keyword>
<comment type="pathway">
    <text evidence="2 13">Amino-acid biosynthesis; L-methionine biosynthesis via de novo pathway; L-homoserine from L-aspartate: step 1/3.</text>
</comment>
<accession>A0ABT5BKE8</accession>
<evidence type="ECO:0000256" key="12">
    <source>
        <dbReference type="RuleBase" id="RU003448"/>
    </source>
</evidence>
<dbReference type="InterPro" id="IPR045865">
    <property type="entry name" value="ACT-like_dom_sf"/>
</dbReference>
<protein>
    <recommendedName>
        <fullName evidence="12">Aspartokinase</fullName>
        <ecNumber evidence="12">2.7.2.4</ecNumber>
    </recommendedName>
</protein>
<dbReference type="CDD" id="cd04913">
    <property type="entry name" value="ACT_AKii-LysC-BS-like_1"/>
    <property type="match status" value="1"/>
</dbReference>
<dbReference type="PIRSF" id="PIRSF000726">
    <property type="entry name" value="Asp_kin"/>
    <property type="match status" value="1"/>
</dbReference>
<dbReference type="InterPro" id="IPR001048">
    <property type="entry name" value="Asp/Glu/Uridylate_kinase"/>
</dbReference>
<dbReference type="SUPFAM" id="SSF53633">
    <property type="entry name" value="Carbamate kinase-like"/>
    <property type="match status" value="1"/>
</dbReference>
<gene>
    <name evidence="15" type="ORF">POL58_40335</name>
</gene>
<dbReference type="InterPro" id="IPR054352">
    <property type="entry name" value="ACT_Aspartokinase"/>
</dbReference>
<evidence type="ECO:0000256" key="13">
    <source>
        <dbReference type="RuleBase" id="RU004249"/>
    </source>
</evidence>
<dbReference type="NCBIfam" id="NF005155">
    <property type="entry name" value="PRK06635.1-4"/>
    <property type="match status" value="1"/>
</dbReference>
<evidence type="ECO:0000256" key="6">
    <source>
        <dbReference type="ARBA" id="ARBA00022679"/>
    </source>
</evidence>
<evidence type="ECO:0000256" key="11">
    <source>
        <dbReference type="ARBA" id="ARBA00047872"/>
    </source>
</evidence>
<evidence type="ECO:0000256" key="4">
    <source>
        <dbReference type="ARBA" id="ARBA00010122"/>
    </source>
</evidence>
<dbReference type="CDD" id="cd04261">
    <property type="entry name" value="AAK_AKii-LysC-BS"/>
    <property type="match status" value="1"/>
</dbReference>
<evidence type="ECO:0000313" key="15">
    <source>
        <dbReference type="EMBL" id="MDC0674065.1"/>
    </source>
</evidence>
<dbReference type="InterPro" id="IPR018042">
    <property type="entry name" value="Aspartate_kinase_CS"/>
</dbReference>
<comment type="pathway">
    <text evidence="3 13">Amino-acid biosynthesis; L-threonine biosynthesis; L-threonine from L-aspartate: step 1/5.</text>
</comment>
<dbReference type="InterPro" id="IPR001057">
    <property type="entry name" value="Glu/AcGlu_kinase"/>
</dbReference>
<evidence type="ECO:0000256" key="10">
    <source>
        <dbReference type="ARBA" id="ARBA00023154"/>
    </source>
</evidence>
<dbReference type="Proteomes" id="UP001217838">
    <property type="component" value="Unassembled WGS sequence"/>
</dbReference>
<keyword evidence="16" id="KW-1185">Reference proteome</keyword>
<dbReference type="PANTHER" id="PTHR21499">
    <property type="entry name" value="ASPARTATE KINASE"/>
    <property type="match status" value="1"/>
</dbReference>
<evidence type="ECO:0000313" key="16">
    <source>
        <dbReference type="Proteomes" id="UP001217838"/>
    </source>
</evidence>
<evidence type="ECO:0000256" key="8">
    <source>
        <dbReference type="ARBA" id="ARBA00022777"/>
    </source>
</evidence>
<dbReference type="GO" id="GO:0004072">
    <property type="term" value="F:aspartate kinase activity"/>
    <property type="evidence" value="ECO:0007669"/>
    <property type="project" value="UniProtKB-EC"/>
</dbReference>
<comment type="pathway">
    <text evidence="1 13">Amino-acid biosynthesis; L-lysine biosynthesis via DAP pathway; (S)-tetrahydrodipicolinate from L-aspartate: step 1/4.</text>
</comment>
<comment type="similarity">
    <text evidence="4 12">Belongs to the aspartokinase family.</text>
</comment>
<comment type="caution">
    <text evidence="15">The sequence shown here is derived from an EMBL/GenBank/DDBJ whole genome shotgun (WGS) entry which is preliminary data.</text>
</comment>
<keyword evidence="7" id="KW-0547">Nucleotide-binding</keyword>
<keyword evidence="10" id="KW-0457">Lysine biosynthesis</keyword>
<reference evidence="15 16" key="1">
    <citation type="submission" date="2022-11" db="EMBL/GenBank/DDBJ databases">
        <title>Minimal conservation of predation-associated metabolite biosynthetic gene clusters underscores biosynthetic potential of Myxococcota including descriptions for ten novel species: Archangium lansinium sp. nov., Myxococcus landrumus sp. nov., Nannocystis bai.</title>
        <authorList>
            <person name="Ahearne A."/>
            <person name="Stevens C."/>
            <person name="Dowd S."/>
        </authorList>
    </citation>
    <scope>NUCLEOTIDE SEQUENCE [LARGE SCALE GENOMIC DNA]</scope>
    <source>
        <strain evidence="15 16">NCELM</strain>
    </source>
</reference>
<evidence type="ECO:0000259" key="14">
    <source>
        <dbReference type="PROSITE" id="PS51671"/>
    </source>
</evidence>
<dbReference type="Pfam" id="PF00696">
    <property type="entry name" value="AA_kinase"/>
    <property type="match status" value="1"/>
</dbReference>
<dbReference type="EMBL" id="JAQNDN010000024">
    <property type="protein sequence ID" value="MDC0674065.1"/>
    <property type="molecule type" value="Genomic_DNA"/>
</dbReference>
<dbReference type="Gene3D" id="3.40.1160.10">
    <property type="entry name" value="Acetylglutamate kinase-like"/>
    <property type="match status" value="1"/>
</dbReference>
<dbReference type="PRINTS" id="PR00474">
    <property type="entry name" value="GLU5KINASE"/>
</dbReference>
<evidence type="ECO:0000256" key="1">
    <source>
        <dbReference type="ARBA" id="ARBA00004766"/>
    </source>
</evidence>
<sequence>MLIVQKFGGSSVATLERIRNVAQRVLATQRTGQDVVVVVSAMAGETNRLIGLSNQLASEGDAQLTSKGPYVASERAGDRAHERELDQLVSTGENVSAALLAMAIQNAGGRAISLVGHQIGLQTDGTYTNARILGFSHGRIRQELSAGNVVVCAGFQGLNAAGNITTLGRGGSDTSAVALAAALKADACEILTDVDGVYTTDPRIEPRARKIHRITYEEMLELASLGAKVLQIRSVEFAMKFGVPVHVRSSLNESEGTWIVSEQKSLESAVVTGVALDRNEAKVTLTNVPDVPGTIASIFGVLAGADIIVDMIIQNASRGGSTDVTFTVPENDLKKAVAGLRSLDLPGAGPMDILSDPDICKISIVGVGMRTHAGVAAKAFEILGRENINIQMVSTSEIKVSVIVHERYGELALRALHAGFGLHEGPASSAA</sequence>
<keyword evidence="5 13" id="KW-0028">Amino-acid biosynthesis</keyword>
<dbReference type="EC" id="2.7.2.4" evidence="12"/>
<dbReference type="InterPro" id="IPR036393">
    <property type="entry name" value="AceGlu_kinase-like_sf"/>
</dbReference>
<feature type="domain" description="ACT" evidence="14">
    <location>
        <begin position="364"/>
        <end position="431"/>
    </location>
</feature>
<dbReference type="InterPro" id="IPR005260">
    <property type="entry name" value="Asp_kin_monofn"/>
</dbReference>
<proteinExistence type="inferred from homology"/>
<dbReference type="NCBIfam" id="NF005154">
    <property type="entry name" value="PRK06635.1-2"/>
    <property type="match status" value="1"/>
</dbReference>
<dbReference type="PROSITE" id="PS51671">
    <property type="entry name" value="ACT"/>
    <property type="match status" value="2"/>
</dbReference>
<evidence type="ECO:0000256" key="2">
    <source>
        <dbReference type="ARBA" id="ARBA00004986"/>
    </source>
</evidence>
<feature type="domain" description="ACT" evidence="14">
    <location>
        <begin position="283"/>
        <end position="350"/>
    </location>
</feature>
<evidence type="ECO:0000256" key="3">
    <source>
        <dbReference type="ARBA" id="ARBA00005139"/>
    </source>
</evidence>
<evidence type="ECO:0000256" key="9">
    <source>
        <dbReference type="ARBA" id="ARBA00022840"/>
    </source>
</evidence>
<dbReference type="SUPFAM" id="SSF55021">
    <property type="entry name" value="ACT-like"/>
    <property type="match status" value="2"/>
</dbReference>
<keyword evidence="6 12" id="KW-0808">Transferase</keyword>
<name>A0ABT5BKE8_9BACT</name>
<dbReference type="Pfam" id="PF22468">
    <property type="entry name" value="ACT_9"/>
    <property type="match status" value="2"/>
</dbReference>
<evidence type="ECO:0000256" key="5">
    <source>
        <dbReference type="ARBA" id="ARBA00022605"/>
    </source>
</evidence>
<keyword evidence="9" id="KW-0067">ATP-binding</keyword>
<dbReference type="RefSeq" id="WP_272007982.1">
    <property type="nucleotide sequence ID" value="NZ_JAQNDN010000024.1"/>
</dbReference>
<dbReference type="InterPro" id="IPR001341">
    <property type="entry name" value="Asp_kinase"/>
</dbReference>
<evidence type="ECO:0000256" key="7">
    <source>
        <dbReference type="ARBA" id="ARBA00022741"/>
    </source>
</evidence>
<dbReference type="PROSITE" id="PS00324">
    <property type="entry name" value="ASPARTOKINASE"/>
    <property type="match status" value="1"/>
</dbReference>
<dbReference type="InterPro" id="IPR041740">
    <property type="entry name" value="AKii-LysC-BS"/>
</dbReference>